<dbReference type="SUPFAM" id="SSF81524">
    <property type="entry name" value="14 kDa protein of cytochrome bc1 complex (Ubiquinol-cytochrome c reductase)"/>
    <property type="match status" value="1"/>
</dbReference>
<comment type="function">
    <text evidence="9">Component of the ubiquinol-cytochrome c oxidoreductase, a multisubunit transmembrane complex that is part of the mitochondrial electron transport chain which drives oxidative phosphorylation.</text>
</comment>
<dbReference type="AlphaFoldDB" id="A0AAN6PAJ9"/>
<keyword evidence="5 9" id="KW-0999">Mitochondrion inner membrane</keyword>
<dbReference type="EMBL" id="MU854606">
    <property type="protein sequence ID" value="KAK4032477.1"/>
    <property type="molecule type" value="Genomic_DNA"/>
</dbReference>
<evidence type="ECO:0000256" key="1">
    <source>
        <dbReference type="ARBA" id="ARBA00004443"/>
    </source>
</evidence>
<evidence type="ECO:0000256" key="8">
    <source>
        <dbReference type="ARBA" id="ARBA00023136"/>
    </source>
</evidence>
<comment type="caution">
    <text evidence="10">The sequence shown here is derived from an EMBL/GenBank/DDBJ whole genome shotgun (WGS) entry which is preliminary data.</text>
</comment>
<comment type="subcellular location">
    <subcellularLocation>
        <location evidence="1">Mitochondrion inner membrane</location>
        <topology evidence="1">Peripheral membrane protein</topology>
        <orientation evidence="1">Matrix side</orientation>
    </subcellularLocation>
</comment>
<dbReference type="InterPro" id="IPR003197">
    <property type="entry name" value="QCR7"/>
</dbReference>
<evidence type="ECO:0000256" key="6">
    <source>
        <dbReference type="ARBA" id="ARBA00022982"/>
    </source>
</evidence>
<evidence type="ECO:0000256" key="9">
    <source>
        <dbReference type="PIRNR" id="PIRNR000022"/>
    </source>
</evidence>
<evidence type="ECO:0000313" key="11">
    <source>
        <dbReference type="Proteomes" id="UP001303115"/>
    </source>
</evidence>
<evidence type="ECO:0000256" key="3">
    <source>
        <dbReference type="ARBA" id="ARBA00022448"/>
    </source>
</evidence>
<dbReference type="PIRSF" id="PIRSF000022">
    <property type="entry name" value="Bc1_14K"/>
    <property type="match status" value="1"/>
</dbReference>
<reference evidence="11" key="1">
    <citation type="journal article" date="2023" name="Mol. Phylogenet. Evol.">
        <title>Genome-scale phylogeny and comparative genomics of the fungal order Sordariales.</title>
        <authorList>
            <person name="Hensen N."/>
            <person name="Bonometti L."/>
            <person name="Westerberg I."/>
            <person name="Brannstrom I.O."/>
            <person name="Guillou S."/>
            <person name="Cros-Aarteil S."/>
            <person name="Calhoun S."/>
            <person name="Haridas S."/>
            <person name="Kuo A."/>
            <person name="Mondo S."/>
            <person name="Pangilinan J."/>
            <person name="Riley R."/>
            <person name="LaButti K."/>
            <person name="Andreopoulos B."/>
            <person name="Lipzen A."/>
            <person name="Chen C."/>
            <person name="Yan M."/>
            <person name="Daum C."/>
            <person name="Ng V."/>
            <person name="Clum A."/>
            <person name="Steindorff A."/>
            <person name="Ohm R.A."/>
            <person name="Martin F."/>
            <person name="Silar P."/>
            <person name="Natvig D.O."/>
            <person name="Lalanne C."/>
            <person name="Gautier V."/>
            <person name="Ament-Velasquez S.L."/>
            <person name="Kruys A."/>
            <person name="Hutchinson M.I."/>
            <person name="Powell A.J."/>
            <person name="Barry K."/>
            <person name="Miller A.N."/>
            <person name="Grigoriev I.V."/>
            <person name="Debuchy R."/>
            <person name="Gladieux P."/>
            <person name="Hiltunen Thoren M."/>
            <person name="Johannesson H."/>
        </authorList>
    </citation>
    <scope>NUCLEOTIDE SEQUENCE [LARGE SCALE GENOMIC DNA]</scope>
    <source>
        <strain evidence="11">CBS 284.82</strain>
    </source>
</reference>
<evidence type="ECO:0000256" key="2">
    <source>
        <dbReference type="ARBA" id="ARBA00008554"/>
    </source>
</evidence>
<sequence>MPVAPSLYNAAVKRPWLMNMLKPLAGWYANAAGYRQLGLKADDLLVEESEPVLKAVARLSPQESYDRIYRIRRATQLSLQQKVLPKNEWTKPEEDVPYLSPILEQVYAEGKEKQALDTLTILKKH</sequence>
<dbReference type="Proteomes" id="UP001303115">
    <property type="component" value="Unassembled WGS sequence"/>
</dbReference>
<evidence type="ECO:0000256" key="4">
    <source>
        <dbReference type="ARBA" id="ARBA00022660"/>
    </source>
</evidence>
<dbReference type="GO" id="GO:0045275">
    <property type="term" value="C:respiratory chain complex III"/>
    <property type="evidence" value="ECO:0007669"/>
    <property type="project" value="InterPro"/>
</dbReference>
<keyword evidence="11" id="KW-1185">Reference proteome</keyword>
<evidence type="ECO:0000256" key="5">
    <source>
        <dbReference type="ARBA" id="ARBA00022792"/>
    </source>
</evidence>
<dbReference type="GO" id="GO:0006122">
    <property type="term" value="P:mitochondrial electron transport, ubiquinol to cytochrome c"/>
    <property type="evidence" value="ECO:0007669"/>
    <property type="project" value="InterPro"/>
</dbReference>
<keyword evidence="4 9" id="KW-0679">Respiratory chain</keyword>
<proteinExistence type="inferred from homology"/>
<dbReference type="Pfam" id="PF02271">
    <property type="entry name" value="UCR_14kD"/>
    <property type="match status" value="1"/>
</dbReference>
<protein>
    <recommendedName>
        <fullName evidence="9">Cytochrome b-c1 complex subunit 7</fullName>
    </recommendedName>
</protein>
<dbReference type="FunFam" id="1.10.1090.10:FF:000001">
    <property type="entry name" value="Cytochrome b-c1 complex subunit 7"/>
    <property type="match status" value="1"/>
</dbReference>
<accession>A0AAN6PAJ9</accession>
<keyword evidence="8 9" id="KW-0472">Membrane</keyword>
<evidence type="ECO:0000313" key="10">
    <source>
        <dbReference type="EMBL" id="KAK4032477.1"/>
    </source>
</evidence>
<gene>
    <name evidence="10" type="ORF">C8A01DRAFT_41081</name>
</gene>
<name>A0AAN6PAJ9_9PEZI</name>
<keyword evidence="7 9" id="KW-0496">Mitochondrion</keyword>
<dbReference type="InterPro" id="IPR036544">
    <property type="entry name" value="QCR7_sf"/>
</dbReference>
<keyword evidence="6 9" id="KW-0249">Electron transport</keyword>
<dbReference type="GO" id="GO:0005743">
    <property type="term" value="C:mitochondrial inner membrane"/>
    <property type="evidence" value="ECO:0007669"/>
    <property type="project" value="UniProtKB-SubCell"/>
</dbReference>
<keyword evidence="3 9" id="KW-0813">Transport</keyword>
<dbReference type="Gene3D" id="1.10.1090.10">
    <property type="entry name" value="Cytochrome b-c1 complex subunit 7"/>
    <property type="match status" value="1"/>
</dbReference>
<dbReference type="PANTHER" id="PTHR12022:SF0">
    <property type="entry name" value="CYTOCHROME B-C1 COMPLEX SUBUNIT 7"/>
    <property type="match status" value="1"/>
</dbReference>
<dbReference type="PANTHER" id="PTHR12022">
    <property type="entry name" value="UBIQUINOL-CYTOCHROME C REDUCTASE COMPLEX 14 KD PROTEIN"/>
    <property type="match status" value="1"/>
</dbReference>
<comment type="similarity">
    <text evidence="2 9">Belongs to the UQCRB/QCR7 family.</text>
</comment>
<evidence type="ECO:0000256" key="7">
    <source>
        <dbReference type="ARBA" id="ARBA00023128"/>
    </source>
</evidence>
<organism evidence="10 11">
    <name type="scientific">Parachaetomium inaequale</name>
    <dbReference type="NCBI Taxonomy" id="2588326"/>
    <lineage>
        <taxon>Eukaryota</taxon>
        <taxon>Fungi</taxon>
        <taxon>Dikarya</taxon>
        <taxon>Ascomycota</taxon>
        <taxon>Pezizomycotina</taxon>
        <taxon>Sordariomycetes</taxon>
        <taxon>Sordariomycetidae</taxon>
        <taxon>Sordariales</taxon>
        <taxon>Chaetomiaceae</taxon>
        <taxon>Parachaetomium</taxon>
    </lineage>
</organism>